<keyword evidence="11" id="KW-0812">Transmembrane</keyword>
<feature type="transmembrane region" description="Helical" evidence="11">
    <location>
        <begin position="6"/>
        <end position="29"/>
    </location>
</feature>
<evidence type="ECO:0000256" key="3">
    <source>
        <dbReference type="ARBA" id="ARBA00022833"/>
    </source>
</evidence>
<sequence>MFLCFHFLSGGLILCFFIFLLFFGAYLMFSGTRGYPTQHLISPLSLSLSCPNHKFGFAVFSACMDPSSGTNQEMGAHSLESMLISPKPQQDQRKPRPQPEEALHCPRCESTNTKFCYYNNYSLLQPRYFCKSCRRYWTKGGTLRNVPVGGGCRKNRRSSSSSSSRRAQDQGGPISTLINNNDYDTPNPFTTLHSLTYDQSSDHMSLPFLGLHKFPYQLGPHELSHDILSYANRSKNGHGDMNGGFLDSLKNEFGLLENTQNNVHDSHHRQNLYYGYGSDGMHNNMGDPVDSGGAPSSCDHEMMSPAGSANEALGATSMKQELLCSDRDGENRVFWGCPWQMNGDQYRGNGVIGDVNSGRGSWNGLGSSWYGLLNSPLV</sequence>
<feature type="compositionally biased region" description="Polar residues" evidence="10">
    <location>
        <begin position="176"/>
        <end position="185"/>
    </location>
</feature>
<protein>
    <recommendedName>
        <fullName evidence="9">Dof zinc finger protein</fullName>
    </recommendedName>
</protein>
<keyword evidence="1 9" id="KW-0479">Metal-binding</keyword>
<reference evidence="13" key="1">
    <citation type="submission" date="2013-07" db="EMBL/GenBank/DDBJ databases">
        <title>The genome of Eucalyptus grandis.</title>
        <authorList>
            <person name="Schmutz J."/>
            <person name="Hayes R."/>
            <person name="Myburg A."/>
            <person name="Tuskan G."/>
            <person name="Grattapaglia D."/>
            <person name="Rokhsar D.S."/>
        </authorList>
    </citation>
    <scope>NUCLEOTIDE SEQUENCE</scope>
    <source>
        <tissue evidence="13">Leaf extractions</tissue>
    </source>
</reference>
<dbReference type="GO" id="GO:0003700">
    <property type="term" value="F:DNA-binding transcription factor activity"/>
    <property type="evidence" value="ECO:0007669"/>
    <property type="project" value="UniProtKB-UniRule"/>
</dbReference>
<keyword evidence="11" id="KW-0472">Membrane</keyword>
<dbReference type="InterPro" id="IPR045174">
    <property type="entry name" value="Dof"/>
</dbReference>
<dbReference type="Gramene" id="KCW85679">
    <property type="protein sequence ID" value="KCW85679"/>
    <property type="gene ID" value="EUGRSUZ_B02459"/>
</dbReference>
<accession>A0A059D5B3</accession>
<evidence type="ECO:0000256" key="4">
    <source>
        <dbReference type="ARBA" id="ARBA00023015"/>
    </source>
</evidence>
<evidence type="ECO:0000256" key="7">
    <source>
        <dbReference type="ARBA" id="ARBA00023242"/>
    </source>
</evidence>
<comment type="function">
    <text evidence="9">Transcription factor that binds specifically to a 5'-AA[AG]G-3' consensus core sequence.</text>
</comment>
<keyword evidence="2 8" id="KW-0863">Zinc-finger</keyword>
<keyword evidence="6 9" id="KW-0804">Transcription</keyword>
<dbReference type="GO" id="GO:0008270">
    <property type="term" value="F:zinc ion binding"/>
    <property type="evidence" value="ECO:0007669"/>
    <property type="project" value="UniProtKB-KW"/>
</dbReference>
<dbReference type="InterPro" id="IPR003851">
    <property type="entry name" value="Znf_Dof"/>
</dbReference>
<evidence type="ECO:0000313" key="13">
    <source>
        <dbReference type="EMBL" id="KCW85679.1"/>
    </source>
</evidence>
<feature type="region of interest" description="Disordered" evidence="10">
    <location>
        <begin position="148"/>
        <end position="185"/>
    </location>
</feature>
<dbReference type="eggNOG" id="ENOG502RB9Y">
    <property type="taxonomic scope" value="Eukaryota"/>
</dbReference>
<gene>
    <name evidence="13" type="ORF">EUGRSUZ_B02459</name>
</gene>
<comment type="subcellular location">
    <subcellularLocation>
        <location evidence="8 9">Nucleus</location>
    </subcellularLocation>
</comment>
<evidence type="ECO:0000259" key="12">
    <source>
        <dbReference type="PROSITE" id="PS50884"/>
    </source>
</evidence>
<feature type="domain" description="Dof-type" evidence="12">
    <location>
        <begin position="103"/>
        <end position="157"/>
    </location>
</feature>
<evidence type="ECO:0000256" key="11">
    <source>
        <dbReference type="SAM" id="Phobius"/>
    </source>
</evidence>
<dbReference type="PANTHER" id="PTHR31992:SF313">
    <property type="entry name" value="DOF ZINC FINGER PROTEIN DOF5.7"/>
    <property type="match status" value="1"/>
</dbReference>
<dbReference type="PROSITE" id="PS50884">
    <property type="entry name" value="ZF_DOF_2"/>
    <property type="match status" value="1"/>
</dbReference>
<evidence type="ECO:0000256" key="5">
    <source>
        <dbReference type="ARBA" id="ARBA00023125"/>
    </source>
</evidence>
<dbReference type="Pfam" id="PF02701">
    <property type="entry name" value="Zn_ribbon_Dof"/>
    <property type="match status" value="1"/>
</dbReference>
<keyword evidence="7 8" id="KW-0539">Nucleus</keyword>
<dbReference type="AlphaFoldDB" id="A0A059D5B3"/>
<keyword evidence="5 8" id="KW-0238">DNA-binding</keyword>
<keyword evidence="4 9" id="KW-0805">Transcription regulation</keyword>
<keyword evidence="3 9" id="KW-0862">Zinc</keyword>
<evidence type="ECO:0000256" key="8">
    <source>
        <dbReference type="PROSITE-ProRule" id="PRU00071"/>
    </source>
</evidence>
<dbReference type="FunCoup" id="A0A059D5B3">
    <property type="interactions" value="56"/>
</dbReference>
<evidence type="ECO:0000256" key="10">
    <source>
        <dbReference type="SAM" id="MobiDB-lite"/>
    </source>
</evidence>
<evidence type="ECO:0000256" key="1">
    <source>
        <dbReference type="ARBA" id="ARBA00022723"/>
    </source>
</evidence>
<evidence type="ECO:0000256" key="2">
    <source>
        <dbReference type="ARBA" id="ARBA00022771"/>
    </source>
</evidence>
<dbReference type="PROSITE" id="PS01361">
    <property type="entry name" value="ZF_DOF_1"/>
    <property type="match status" value="1"/>
</dbReference>
<evidence type="ECO:0000256" key="9">
    <source>
        <dbReference type="RuleBase" id="RU369094"/>
    </source>
</evidence>
<dbReference type="OMA" id="GMRANNI"/>
<dbReference type="InParanoid" id="A0A059D5B3"/>
<name>A0A059D5B3_EUCGR</name>
<dbReference type="STRING" id="71139.A0A059D5B3"/>
<dbReference type="GO" id="GO:0005634">
    <property type="term" value="C:nucleus"/>
    <property type="evidence" value="ECO:0007669"/>
    <property type="project" value="UniProtKB-SubCell"/>
</dbReference>
<keyword evidence="11" id="KW-1133">Transmembrane helix</keyword>
<dbReference type="GO" id="GO:0003677">
    <property type="term" value="F:DNA binding"/>
    <property type="evidence" value="ECO:0007669"/>
    <property type="project" value="UniProtKB-UniRule"/>
</dbReference>
<evidence type="ECO:0000256" key="6">
    <source>
        <dbReference type="ARBA" id="ARBA00023163"/>
    </source>
</evidence>
<dbReference type="EMBL" id="KK198754">
    <property type="protein sequence ID" value="KCW85679.1"/>
    <property type="molecule type" value="Genomic_DNA"/>
</dbReference>
<dbReference type="PANTHER" id="PTHR31992">
    <property type="entry name" value="DOF ZINC FINGER PROTEIN DOF1.4-RELATED"/>
    <property type="match status" value="1"/>
</dbReference>
<proteinExistence type="predicted"/>
<organism evidence="13">
    <name type="scientific">Eucalyptus grandis</name>
    <name type="common">Flooded gum</name>
    <dbReference type="NCBI Taxonomy" id="71139"/>
    <lineage>
        <taxon>Eukaryota</taxon>
        <taxon>Viridiplantae</taxon>
        <taxon>Streptophyta</taxon>
        <taxon>Embryophyta</taxon>
        <taxon>Tracheophyta</taxon>
        <taxon>Spermatophyta</taxon>
        <taxon>Magnoliopsida</taxon>
        <taxon>eudicotyledons</taxon>
        <taxon>Gunneridae</taxon>
        <taxon>Pentapetalae</taxon>
        <taxon>rosids</taxon>
        <taxon>malvids</taxon>
        <taxon>Myrtales</taxon>
        <taxon>Myrtaceae</taxon>
        <taxon>Myrtoideae</taxon>
        <taxon>Eucalypteae</taxon>
        <taxon>Eucalyptus</taxon>
    </lineage>
</organism>